<evidence type="ECO:0000313" key="3">
    <source>
        <dbReference type="Proteomes" id="UP000422108"/>
    </source>
</evidence>
<keyword evidence="1" id="KW-0732">Signal</keyword>
<dbReference type="Proteomes" id="UP000422108">
    <property type="component" value="Chromosome"/>
</dbReference>
<organism evidence="2 3">
    <name type="scientific">Desulfosarcina ovata subsp. ovata</name>
    <dbReference type="NCBI Taxonomy" id="2752305"/>
    <lineage>
        <taxon>Bacteria</taxon>
        <taxon>Pseudomonadati</taxon>
        <taxon>Thermodesulfobacteriota</taxon>
        <taxon>Desulfobacteria</taxon>
        <taxon>Desulfobacterales</taxon>
        <taxon>Desulfosarcinaceae</taxon>
        <taxon>Desulfosarcina</taxon>
    </lineage>
</organism>
<gene>
    <name evidence="2" type="ORF">DSCOOX_42720</name>
</gene>
<protein>
    <submittedName>
        <fullName evidence="2">Uncharacterized protein</fullName>
    </submittedName>
</protein>
<sequence length="283" mass="31336">MKTMAGVAFFLFGLLAATAWADLTGRWTCNDGGTYYLREQAGQLYWYAEAKGTPPAWATVFSGHMVDGGIEGRWINVPKGRATGSGELKLVIEKDGQRLRAVERSGGFKGSRWTRLDSAAHASSPLTRLKPSAGEDCIQFDPARTGVQQASGRWKITDGAHWLFDFGNNAAAARKALDVIRHYRMDRACFVGRPHTAFTYMLAKGGVPTGAMADEDCVAFDTGTLTVSKIQGRWKIVSGRRWLFDFGNNESEARAALAIIRRYRFNQACYVGRPKADFSYLRR</sequence>
<evidence type="ECO:0000313" key="2">
    <source>
        <dbReference type="EMBL" id="BBO91092.1"/>
    </source>
</evidence>
<dbReference type="RefSeq" id="WP_155312063.1">
    <property type="nucleotide sequence ID" value="NZ_AP021879.1"/>
</dbReference>
<evidence type="ECO:0000256" key="1">
    <source>
        <dbReference type="SAM" id="SignalP"/>
    </source>
</evidence>
<accession>A0A5K8AEM8</accession>
<name>A0A5K8AEM8_9BACT</name>
<feature type="chain" id="PRO_5024389875" evidence="1">
    <location>
        <begin position="22"/>
        <end position="283"/>
    </location>
</feature>
<reference evidence="2 3" key="1">
    <citation type="submission" date="2019-11" db="EMBL/GenBank/DDBJ databases">
        <title>Comparative genomics of hydrocarbon-degrading Desulfosarcina strains.</title>
        <authorList>
            <person name="Watanabe M."/>
            <person name="Kojima H."/>
            <person name="Fukui M."/>
        </authorList>
    </citation>
    <scope>NUCLEOTIDE SEQUENCE [LARGE SCALE GENOMIC DNA]</scope>
    <source>
        <strain evidence="3">oXyS1</strain>
    </source>
</reference>
<keyword evidence="3" id="KW-1185">Reference proteome</keyword>
<dbReference type="EMBL" id="AP021879">
    <property type="protein sequence ID" value="BBO91092.1"/>
    <property type="molecule type" value="Genomic_DNA"/>
</dbReference>
<dbReference type="AlphaFoldDB" id="A0A5K8AEM8"/>
<feature type="signal peptide" evidence="1">
    <location>
        <begin position="1"/>
        <end position="21"/>
    </location>
</feature>
<proteinExistence type="predicted"/>